<organism evidence="3 4">
    <name type="scientific">Polarella glacialis</name>
    <name type="common">Dinoflagellate</name>
    <dbReference type="NCBI Taxonomy" id="89957"/>
    <lineage>
        <taxon>Eukaryota</taxon>
        <taxon>Sar</taxon>
        <taxon>Alveolata</taxon>
        <taxon>Dinophyceae</taxon>
        <taxon>Suessiales</taxon>
        <taxon>Suessiaceae</taxon>
        <taxon>Polarella</taxon>
    </lineage>
</organism>
<comment type="caution">
    <text evidence="3">The sequence shown here is derived from an EMBL/GenBank/DDBJ whole genome shotgun (WGS) entry which is preliminary data.</text>
</comment>
<dbReference type="Gene3D" id="3.90.950.20">
    <property type="entry name" value="CinA-like"/>
    <property type="match status" value="1"/>
</dbReference>
<dbReference type="InterPro" id="IPR036653">
    <property type="entry name" value="CinA-like_C"/>
</dbReference>
<evidence type="ECO:0000259" key="1">
    <source>
        <dbReference type="Pfam" id="PF02464"/>
    </source>
</evidence>
<gene>
    <name evidence="3" type="ORF">PGLA2088_LOCUS20640</name>
</gene>
<protein>
    <recommendedName>
        <fullName evidence="5">CinA C-terminal domain-containing protein</fullName>
    </recommendedName>
</protein>
<dbReference type="Pfam" id="PF18290">
    <property type="entry name" value="Nudix_hydro"/>
    <property type="match status" value="1"/>
</dbReference>
<dbReference type="InterPro" id="IPR008136">
    <property type="entry name" value="CinA_C"/>
</dbReference>
<dbReference type="Pfam" id="PF02464">
    <property type="entry name" value="CinA"/>
    <property type="match status" value="1"/>
</dbReference>
<proteinExistence type="predicted"/>
<evidence type="ECO:0000259" key="2">
    <source>
        <dbReference type="Pfam" id="PF18290"/>
    </source>
</evidence>
<name>A0A813JEK2_POLGL</name>
<dbReference type="EMBL" id="CAJNNW010025656">
    <property type="protein sequence ID" value="CAE8678124.1"/>
    <property type="molecule type" value="Genomic_DNA"/>
</dbReference>
<sequence>MGPLFRHVVLPFVQPGRLAPLAQKAAEALKASKQTVAVFEATTAGLIQAALQAVPGASAYGTCGAVSYSSGKAAAVLGVEFSGASRPKPPDGAAYKESKNIWTQSLARGKRLEIGPTWCISESGACGPTFNYPDVTKGFTSIFVSGPVEKGLFVESPHNDRELNMWGYTKLALDLLEECVQEAASLSLKQPAEDAASQLFSAKEDRFGGVEVEVSESSATTSVAAFDGDLRRALVFWQAAGKQSIWLKIPLCSSSLVRVSSGQWFRISSCKARVRPAYQVVA</sequence>
<feature type="domain" description="CinA C-terminal" evidence="1">
    <location>
        <begin position="20"/>
        <end position="179"/>
    </location>
</feature>
<dbReference type="AlphaFoldDB" id="A0A813JEK2"/>
<reference evidence="3" key="1">
    <citation type="submission" date="2021-02" db="EMBL/GenBank/DDBJ databases">
        <authorList>
            <person name="Dougan E. K."/>
            <person name="Rhodes N."/>
            <person name="Thang M."/>
            <person name="Chan C."/>
        </authorList>
    </citation>
    <scope>NUCLEOTIDE SEQUENCE</scope>
</reference>
<feature type="domain" description="Pre-nudix hydrolase" evidence="2">
    <location>
        <begin position="200"/>
        <end position="270"/>
    </location>
</feature>
<dbReference type="SUPFAM" id="SSF142433">
    <property type="entry name" value="CinA-like"/>
    <property type="match status" value="1"/>
</dbReference>
<accession>A0A813JEK2</accession>
<evidence type="ECO:0000313" key="4">
    <source>
        <dbReference type="Proteomes" id="UP000626109"/>
    </source>
</evidence>
<evidence type="ECO:0008006" key="5">
    <source>
        <dbReference type="Google" id="ProtNLM"/>
    </source>
</evidence>
<dbReference type="InterPro" id="IPR040618">
    <property type="entry name" value="Pre-Nudix"/>
</dbReference>
<dbReference type="Gene3D" id="3.40.630.30">
    <property type="match status" value="1"/>
</dbReference>
<evidence type="ECO:0000313" key="3">
    <source>
        <dbReference type="EMBL" id="CAE8678124.1"/>
    </source>
</evidence>
<dbReference type="Proteomes" id="UP000626109">
    <property type="component" value="Unassembled WGS sequence"/>
</dbReference>